<dbReference type="PANTHER" id="PTHR34047">
    <property type="entry name" value="NUCLEAR INTRON MATURASE 1, MITOCHONDRIAL-RELATED"/>
    <property type="match status" value="1"/>
</dbReference>
<dbReference type="OrthoDB" id="9780724at2"/>
<dbReference type="EMBL" id="RXOF01000014">
    <property type="protein sequence ID" value="RTQ46848.1"/>
    <property type="molecule type" value="Genomic_DNA"/>
</dbReference>
<keyword evidence="4" id="KW-1185">Reference proteome</keyword>
<evidence type="ECO:0000259" key="2">
    <source>
        <dbReference type="PROSITE" id="PS50878"/>
    </source>
</evidence>
<keyword evidence="3" id="KW-0548">Nucleotidyltransferase</keyword>
<dbReference type="InterPro" id="IPR000477">
    <property type="entry name" value="RT_dom"/>
</dbReference>
<protein>
    <submittedName>
        <fullName evidence="3">RNA-directed DNA polymerase</fullName>
    </submittedName>
</protein>
<dbReference type="AlphaFoldDB" id="A0A431TYM5"/>
<dbReference type="Proteomes" id="UP000282184">
    <property type="component" value="Unassembled WGS sequence"/>
</dbReference>
<organism evidence="3 4">
    <name type="scientific">Hymenobacter gummosus</name>
    <dbReference type="NCBI Taxonomy" id="1776032"/>
    <lineage>
        <taxon>Bacteria</taxon>
        <taxon>Pseudomonadati</taxon>
        <taxon>Bacteroidota</taxon>
        <taxon>Cytophagia</taxon>
        <taxon>Cytophagales</taxon>
        <taxon>Hymenobacteraceae</taxon>
        <taxon>Hymenobacter</taxon>
    </lineage>
</organism>
<comment type="caution">
    <text evidence="3">The sequence shown here is derived from an EMBL/GenBank/DDBJ whole genome shotgun (WGS) entry which is preliminary data.</text>
</comment>
<comment type="similarity">
    <text evidence="1">Belongs to the bacterial reverse transcriptase family.</text>
</comment>
<dbReference type="RefSeq" id="WP_126695169.1">
    <property type="nucleotide sequence ID" value="NZ_RXOF01000014.1"/>
</dbReference>
<reference evidence="3 4" key="1">
    <citation type="submission" date="2018-12" db="EMBL/GenBank/DDBJ databases">
        <title>Hymenobacter gummosus sp. nov., isolated from a spring.</title>
        <authorList>
            <person name="Nie L."/>
        </authorList>
    </citation>
    <scope>NUCLEOTIDE SEQUENCE [LARGE SCALE GENOMIC DNA]</scope>
    <source>
        <strain evidence="3 4">KCTC 52166</strain>
    </source>
</reference>
<name>A0A431TYM5_9BACT</name>
<gene>
    <name evidence="3" type="ORF">EJV47_20980</name>
</gene>
<dbReference type="GO" id="GO:0003964">
    <property type="term" value="F:RNA-directed DNA polymerase activity"/>
    <property type="evidence" value="ECO:0007669"/>
    <property type="project" value="UniProtKB-KW"/>
</dbReference>
<dbReference type="PANTHER" id="PTHR34047:SF8">
    <property type="entry name" value="PROTEIN YKFC"/>
    <property type="match status" value="1"/>
</dbReference>
<dbReference type="CDD" id="cd01646">
    <property type="entry name" value="RT_Bac_retron_I"/>
    <property type="match status" value="1"/>
</dbReference>
<dbReference type="Pfam" id="PF00078">
    <property type="entry name" value="RVT_1"/>
    <property type="match status" value="1"/>
</dbReference>
<keyword evidence="3" id="KW-0695">RNA-directed DNA polymerase</keyword>
<evidence type="ECO:0000256" key="1">
    <source>
        <dbReference type="ARBA" id="ARBA00034120"/>
    </source>
</evidence>
<dbReference type="InterPro" id="IPR051083">
    <property type="entry name" value="GrpII_Intron_Splice-Mob/Def"/>
</dbReference>
<dbReference type="PROSITE" id="PS50878">
    <property type="entry name" value="RT_POL"/>
    <property type="match status" value="1"/>
</dbReference>
<accession>A0A431TYM5</accession>
<dbReference type="SUPFAM" id="SSF56672">
    <property type="entry name" value="DNA/RNA polymerases"/>
    <property type="match status" value="1"/>
</dbReference>
<feature type="domain" description="Reverse transcriptase" evidence="2">
    <location>
        <begin position="43"/>
        <end position="295"/>
    </location>
</feature>
<evidence type="ECO:0000313" key="4">
    <source>
        <dbReference type="Proteomes" id="UP000282184"/>
    </source>
</evidence>
<proteinExistence type="inferred from homology"/>
<keyword evidence="3" id="KW-0808">Transferase</keyword>
<evidence type="ECO:0000313" key="3">
    <source>
        <dbReference type="EMBL" id="RTQ46848.1"/>
    </source>
</evidence>
<dbReference type="InterPro" id="IPR043502">
    <property type="entry name" value="DNA/RNA_pol_sf"/>
</dbReference>
<sequence length="513" mass="59849">MKLNEESYKWSVNHLHKESDTDLFPKPYELQVVKDKEAKLIELCKDLDIDSYKWRPARRFIIPKDNTSYRVATQLDIFDSILLGAIVKEFGHLIENRRVNEYEEVVFSYRFKPTEAGVLYSNKKAWSSFWESCRSEALNYEYVVMCDISDFYNQIYLHTIENQLGVCGFTPVLIRLIKNLIVSITQRNSRGIPVGPHVFHLFAEMSLIPIDNSFITRGIKFKRYADDMVFFCSTEKEARIRINQVAEILDKQQRLVLQNQKTNIYNKSQFIDKCRSMLTEEAGAQTEKDLISIIDTYADGDSYTKVRINDISDDDLAKISKVDVVVLLDGYLKVEKPKYEKIRWLYRRLAQIGLAHAVDYSIDNFDALIPAINDVCLYLNSCAENYESDWKNIGDKVLALLKDEIVESNQFYKISLLSLFVYNAELNHFHELIKMFDSANGAVKREILLASLNHDSEDWIRELKESFPLNDNWAKRAYLLASENMPREEREFFFKGVKVGLQRDDIMEHVIIS</sequence>